<name>A0A445BGQ4_ARAHY</name>
<evidence type="ECO:0000256" key="2">
    <source>
        <dbReference type="SAM" id="MobiDB-lite"/>
    </source>
</evidence>
<feature type="region of interest" description="Disordered" evidence="2">
    <location>
        <begin position="155"/>
        <end position="193"/>
    </location>
</feature>
<evidence type="ECO:0000256" key="1">
    <source>
        <dbReference type="PROSITE-ProRule" id="PRU00325"/>
    </source>
</evidence>
<dbReference type="GO" id="GO:0008270">
    <property type="term" value="F:zinc ion binding"/>
    <property type="evidence" value="ECO:0007669"/>
    <property type="project" value="UniProtKB-KW"/>
</dbReference>
<evidence type="ECO:0000313" key="5">
    <source>
        <dbReference type="Proteomes" id="UP000289738"/>
    </source>
</evidence>
<feature type="domain" description="SWIM-type" evidence="3">
    <location>
        <begin position="56"/>
        <end position="92"/>
    </location>
</feature>
<evidence type="ECO:0000259" key="3">
    <source>
        <dbReference type="PROSITE" id="PS50966"/>
    </source>
</evidence>
<keyword evidence="5" id="KW-1185">Reference proteome</keyword>
<gene>
    <name evidence="4" type="ORF">Ahy_A09g042775</name>
</gene>
<proteinExistence type="predicted"/>
<comment type="caution">
    <text evidence="4">The sequence shown here is derived from an EMBL/GenBank/DDBJ whole genome shotgun (WGS) entry which is preliminary data.</text>
</comment>
<dbReference type="AlphaFoldDB" id="A0A445BGQ4"/>
<evidence type="ECO:0000313" key="4">
    <source>
        <dbReference type="EMBL" id="RYR37863.1"/>
    </source>
</evidence>
<keyword evidence="1" id="KW-0479">Metal-binding</keyword>
<organism evidence="4 5">
    <name type="scientific">Arachis hypogaea</name>
    <name type="common">Peanut</name>
    <dbReference type="NCBI Taxonomy" id="3818"/>
    <lineage>
        <taxon>Eukaryota</taxon>
        <taxon>Viridiplantae</taxon>
        <taxon>Streptophyta</taxon>
        <taxon>Embryophyta</taxon>
        <taxon>Tracheophyta</taxon>
        <taxon>Spermatophyta</taxon>
        <taxon>Magnoliopsida</taxon>
        <taxon>eudicotyledons</taxon>
        <taxon>Gunneridae</taxon>
        <taxon>Pentapetalae</taxon>
        <taxon>rosids</taxon>
        <taxon>fabids</taxon>
        <taxon>Fabales</taxon>
        <taxon>Fabaceae</taxon>
        <taxon>Papilionoideae</taxon>
        <taxon>50 kb inversion clade</taxon>
        <taxon>dalbergioids sensu lato</taxon>
        <taxon>Dalbergieae</taxon>
        <taxon>Pterocarpus clade</taxon>
        <taxon>Arachis</taxon>
    </lineage>
</organism>
<dbReference type="PROSITE" id="PS50966">
    <property type="entry name" value="ZF_SWIM"/>
    <property type="match status" value="1"/>
</dbReference>
<keyword evidence="1" id="KW-0862">Zinc</keyword>
<reference evidence="4 5" key="1">
    <citation type="submission" date="2019-01" db="EMBL/GenBank/DDBJ databases">
        <title>Sequencing of cultivated peanut Arachis hypogaea provides insights into genome evolution and oil improvement.</title>
        <authorList>
            <person name="Chen X."/>
        </authorList>
    </citation>
    <scope>NUCLEOTIDE SEQUENCE [LARGE SCALE GENOMIC DNA]</scope>
    <source>
        <strain evidence="5">cv. Fuhuasheng</strain>
        <tissue evidence="4">Leaves</tissue>
    </source>
</reference>
<keyword evidence="1" id="KW-0863">Zinc-finger</keyword>
<dbReference type="InterPro" id="IPR007527">
    <property type="entry name" value="Znf_SWIM"/>
</dbReference>
<accession>A0A445BGQ4</accession>
<protein>
    <recommendedName>
        <fullName evidence="3">SWIM-type domain-containing protein</fullName>
    </recommendedName>
</protein>
<dbReference type="Proteomes" id="UP000289738">
    <property type="component" value="Chromosome A09"/>
</dbReference>
<sequence length="207" mass="23575">MCNKILNRNSLSTCVYSREVQGSPSTIQRKGELHHKINALCSKLYEYVSNSKFNKFAVTYDRISAEIKCQCLLFESRRILCCHSLSALSFEGGTHVSRTATTSFYWSQEAKNLMIWYFGHNICEFALEFEELTAILHCAYDNAMVEMQRYKAKSKEKCSPSRGGTRGRPKNRLGSKTEKQIANASKKKKTKTLSECSQIPANIIDML</sequence>
<dbReference type="EMBL" id="SDMP01000009">
    <property type="protein sequence ID" value="RYR37863.1"/>
    <property type="molecule type" value="Genomic_DNA"/>
</dbReference>